<evidence type="ECO:0000256" key="3">
    <source>
        <dbReference type="ARBA" id="ARBA00023027"/>
    </source>
</evidence>
<organism evidence="6">
    <name type="scientific">marine sediment metagenome</name>
    <dbReference type="NCBI Taxonomy" id="412755"/>
    <lineage>
        <taxon>unclassified sequences</taxon>
        <taxon>metagenomes</taxon>
        <taxon>ecological metagenomes</taxon>
    </lineage>
</organism>
<dbReference type="InterPro" id="IPR036291">
    <property type="entry name" value="NAD(P)-bd_dom_sf"/>
</dbReference>
<feature type="domain" description="Glycerol-3-phosphate dehydrogenase NAD-dependent C-terminal" evidence="5">
    <location>
        <begin position="91"/>
        <end position="231"/>
    </location>
</feature>
<dbReference type="FunFam" id="1.10.1040.10:FF:000001">
    <property type="entry name" value="Glycerol-3-phosphate dehydrogenase [NAD(P)+]"/>
    <property type="match status" value="1"/>
</dbReference>
<feature type="non-terminal residue" evidence="6">
    <location>
        <position position="1"/>
    </location>
</feature>
<dbReference type="GO" id="GO:0047952">
    <property type="term" value="F:glycerol-3-phosphate dehydrogenase [NAD(P)+] activity"/>
    <property type="evidence" value="ECO:0007669"/>
    <property type="project" value="TreeGrafter"/>
</dbReference>
<evidence type="ECO:0000313" key="6">
    <source>
        <dbReference type="EMBL" id="KKK55269.1"/>
    </source>
</evidence>
<evidence type="ECO:0000256" key="2">
    <source>
        <dbReference type="ARBA" id="ARBA00023002"/>
    </source>
</evidence>
<dbReference type="Gene3D" id="3.40.50.720">
    <property type="entry name" value="NAD(P)-binding Rossmann-like Domain"/>
    <property type="match status" value="1"/>
</dbReference>
<keyword evidence="3" id="KW-0520">NAD</keyword>
<dbReference type="EMBL" id="LAZR01065580">
    <property type="protein sequence ID" value="KKK55269.1"/>
    <property type="molecule type" value="Genomic_DNA"/>
</dbReference>
<name>A0A0F8YM52_9ZZZZ</name>
<dbReference type="Pfam" id="PF07479">
    <property type="entry name" value="NAD_Gly3P_dh_C"/>
    <property type="match status" value="1"/>
</dbReference>
<dbReference type="Pfam" id="PF01210">
    <property type="entry name" value="NAD_Gly3P_dh_N"/>
    <property type="match status" value="1"/>
</dbReference>
<evidence type="ECO:0000259" key="5">
    <source>
        <dbReference type="Pfam" id="PF07479"/>
    </source>
</evidence>
<dbReference type="PANTHER" id="PTHR11728">
    <property type="entry name" value="GLYCEROL-3-PHOSPHATE DEHYDROGENASE"/>
    <property type="match status" value="1"/>
</dbReference>
<dbReference type="SUPFAM" id="SSF51735">
    <property type="entry name" value="NAD(P)-binding Rossmann-fold domains"/>
    <property type="match status" value="1"/>
</dbReference>
<dbReference type="PANTHER" id="PTHR11728:SF1">
    <property type="entry name" value="GLYCEROL-3-PHOSPHATE DEHYDROGENASE [NAD(+)] 2, CHLOROPLASTIC"/>
    <property type="match status" value="1"/>
</dbReference>
<dbReference type="AlphaFoldDB" id="A0A0F8YM52"/>
<dbReference type="Gene3D" id="1.10.1040.10">
    <property type="entry name" value="N-(1-d-carboxylethyl)-l-norvaline Dehydrogenase, domain 2"/>
    <property type="match status" value="1"/>
</dbReference>
<dbReference type="InterPro" id="IPR013328">
    <property type="entry name" value="6PGD_dom2"/>
</dbReference>
<sequence length="244" mass="26593">ISSLRKIKCPVVITSKGLEQKTNLLFPEILKEIFGPENEKYIGCLSGPSHAEEVIKNLPTSIVCSSYSEETTALLSKAFNGPTFRVYPNPDILGVSFGGAMKNVIAIACAIADGLGFGDNTKAALMTRGLHEMKKLCPTKGGKPETLNGLSGMGDLCVTCLSQFSRNYRFGRLIAKGYNMEDAKAEIGMVVEGVYSCIAALELAKRFNIQVPITESVYAVLYENLSAKNVVKLLMQREIKEELR</sequence>
<comment type="caution">
    <text evidence="6">The sequence shown here is derived from an EMBL/GenBank/DDBJ whole genome shotgun (WGS) entry which is preliminary data.</text>
</comment>
<comment type="similarity">
    <text evidence="1">Belongs to the NAD-dependent glycerol-3-phosphate dehydrogenase family.</text>
</comment>
<dbReference type="NCBIfam" id="NF000942">
    <property type="entry name" value="PRK00094.1-4"/>
    <property type="match status" value="1"/>
</dbReference>
<dbReference type="SUPFAM" id="SSF48179">
    <property type="entry name" value="6-phosphogluconate dehydrogenase C-terminal domain-like"/>
    <property type="match status" value="1"/>
</dbReference>
<dbReference type="InterPro" id="IPR006109">
    <property type="entry name" value="G3P_DH_NAD-dep_C"/>
</dbReference>
<feature type="domain" description="Glycerol-3-phosphate dehydrogenase NAD-dependent N-terminal" evidence="4">
    <location>
        <begin position="6"/>
        <end position="70"/>
    </location>
</feature>
<evidence type="ECO:0008006" key="7">
    <source>
        <dbReference type="Google" id="ProtNLM"/>
    </source>
</evidence>
<dbReference type="InterPro" id="IPR008927">
    <property type="entry name" value="6-PGluconate_DH-like_C_sf"/>
</dbReference>
<keyword evidence="2" id="KW-0560">Oxidoreductase</keyword>
<dbReference type="GO" id="GO:0005829">
    <property type="term" value="C:cytosol"/>
    <property type="evidence" value="ECO:0007669"/>
    <property type="project" value="TreeGrafter"/>
</dbReference>
<dbReference type="InterPro" id="IPR006168">
    <property type="entry name" value="G3P_DH_NAD-dep"/>
</dbReference>
<dbReference type="InterPro" id="IPR011128">
    <property type="entry name" value="G3P_DH_NAD-dep_N"/>
</dbReference>
<dbReference type="GO" id="GO:0046168">
    <property type="term" value="P:glycerol-3-phosphate catabolic process"/>
    <property type="evidence" value="ECO:0007669"/>
    <property type="project" value="InterPro"/>
</dbReference>
<accession>A0A0F8YM52</accession>
<dbReference type="GO" id="GO:0005975">
    <property type="term" value="P:carbohydrate metabolic process"/>
    <property type="evidence" value="ECO:0007669"/>
    <property type="project" value="InterPro"/>
</dbReference>
<gene>
    <name evidence="6" type="ORF">LCGC14_3076250</name>
</gene>
<evidence type="ECO:0000259" key="4">
    <source>
        <dbReference type="Pfam" id="PF01210"/>
    </source>
</evidence>
<dbReference type="GO" id="GO:0051287">
    <property type="term" value="F:NAD binding"/>
    <property type="evidence" value="ECO:0007669"/>
    <property type="project" value="InterPro"/>
</dbReference>
<evidence type="ECO:0000256" key="1">
    <source>
        <dbReference type="ARBA" id="ARBA00011009"/>
    </source>
</evidence>
<dbReference type="NCBIfam" id="NF000940">
    <property type="entry name" value="PRK00094.1-2"/>
    <property type="match status" value="1"/>
</dbReference>
<reference evidence="6" key="1">
    <citation type="journal article" date="2015" name="Nature">
        <title>Complex archaea that bridge the gap between prokaryotes and eukaryotes.</title>
        <authorList>
            <person name="Spang A."/>
            <person name="Saw J.H."/>
            <person name="Jorgensen S.L."/>
            <person name="Zaremba-Niedzwiedzka K."/>
            <person name="Martijn J."/>
            <person name="Lind A.E."/>
            <person name="van Eijk R."/>
            <person name="Schleper C."/>
            <person name="Guy L."/>
            <person name="Ettema T.J."/>
        </authorList>
    </citation>
    <scope>NUCLEOTIDE SEQUENCE</scope>
</reference>
<dbReference type="PRINTS" id="PR00077">
    <property type="entry name" value="GPDHDRGNASE"/>
</dbReference>
<protein>
    <recommendedName>
        <fullName evidence="7">Glycerol-3-phosphate dehydrogenase NAD-dependent C-terminal domain-containing protein</fullName>
    </recommendedName>
</protein>
<proteinExistence type="inferred from homology"/>